<evidence type="ECO:0008006" key="4">
    <source>
        <dbReference type="Google" id="ProtNLM"/>
    </source>
</evidence>
<keyword evidence="1" id="KW-0472">Membrane</keyword>
<sequence length="383" mass="40805">MENVGNKEMRVGVLMSFAGALMAYLIGSGTASGQESMQYFTSWGSVSGALIVAIVNFTIMFCTFMAYTYAGRQGATDLASVCEFYVGKTVGKLFTAFAWIFNACCLFFMISGFGNTLNQQWNLPLWIGYATAVVLAVGTASLGLKGVVNIIGKVGPVVVAFLFLLGVISAFKYFPHIPEGIELIQSGEVTMLQAGANPLFAGISFGGCSILLVAAYMSSIGRELGEYKKKYTTIICATGAIAVTVTVLILGLCHLGNVADSSTSAIPNLIIANQVFGVASGVFGTIFAIIILLSIYSTFCPILWTCVSTLIKDEKSAKYKIACVLAGVIVFIVDMFIPYATLVNIIMTYCGYTGGIVFAVLTVRWIMVRIKDKKDAKANSVAS</sequence>
<feature type="transmembrane region" description="Helical" evidence="1">
    <location>
        <begin position="199"/>
        <end position="219"/>
    </location>
</feature>
<dbReference type="EMBL" id="LOCK01000039">
    <property type="protein sequence ID" value="KTE90397.1"/>
    <property type="molecule type" value="Genomic_DNA"/>
</dbReference>
<keyword evidence="1" id="KW-0812">Transmembrane</keyword>
<feature type="transmembrane region" description="Helical" evidence="1">
    <location>
        <begin position="282"/>
        <end position="307"/>
    </location>
</feature>
<dbReference type="PANTHER" id="PTHR37814">
    <property type="entry name" value="CONSERVED MEMBRANE PROTEIN"/>
    <property type="match status" value="1"/>
</dbReference>
<evidence type="ECO:0000313" key="2">
    <source>
        <dbReference type="EMBL" id="KTE90397.1"/>
    </source>
</evidence>
<gene>
    <name evidence="2" type="ORF">AT727_07335</name>
</gene>
<feature type="transmembrane region" description="Helical" evidence="1">
    <location>
        <begin position="49"/>
        <end position="70"/>
    </location>
</feature>
<dbReference type="PANTHER" id="PTHR37814:SF1">
    <property type="entry name" value="MEMBRANE PROTEIN"/>
    <property type="match status" value="1"/>
</dbReference>
<organism evidence="2 3">
    <name type="scientific">Desulfitobacterium hafniense</name>
    <name type="common">Desulfitobacterium frappieri</name>
    <dbReference type="NCBI Taxonomy" id="49338"/>
    <lineage>
        <taxon>Bacteria</taxon>
        <taxon>Bacillati</taxon>
        <taxon>Bacillota</taxon>
        <taxon>Clostridia</taxon>
        <taxon>Eubacteriales</taxon>
        <taxon>Desulfitobacteriaceae</taxon>
        <taxon>Desulfitobacterium</taxon>
    </lineage>
</organism>
<dbReference type="AlphaFoldDB" id="A0A0W1JFK1"/>
<accession>A0A0W1JFK1</accession>
<protein>
    <recommendedName>
        <fullName evidence="4">Branched-chain amino acid transport system carrier protein</fullName>
    </recommendedName>
</protein>
<feature type="transmembrane region" description="Helical" evidence="1">
    <location>
        <begin position="346"/>
        <end position="367"/>
    </location>
</feature>
<feature type="transmembrane region" description="Helical" evidence="1">
    <location>
        <begin position="231"/>
        <end position="252"/>
    </location>
</feature>
<feature type="transmembrane region" description="Helical" evidence="1">
    <location>
        <begin position="123"/>
        <end position="142"/>
    </location>
</feature>
<feature type="transmembrane region" description="Helical" evidence="1">
    <location>
        <begin position="319"/>
        <end position="340"/>
    </location>
</feature>
<reference evidence="2 3" key="1">
    <citation type="submission" date="2015-12" db="EMBL/GenBank/DDBJ databases">
        <title>Draft Genome Sequence of Desulfitobacterium hafniense Strain DH, a Sulfate-reducing Bacterium Isolated from Paddy Soils.</title>
        <authorList>
            <person name="Bao P."/>
            <person name="Zhang X."/>
            <person name="Li G."/>
        </authorList>
    </citation>
    <scope>NUCLEOTIDE SEQUENCE [LARGE SCALE GENOMIC DNA]</scope>
    <source>
        <strain evidence="2 3">DH</strain>
    </source>
</reference>
<evidence type="ECO:0000256" key="1">
    <source>
        <dbReference type="SAM" id="Phobius"/>
    </source>
</evidence>
<dbReference type="Proteomes" id="UP000054623">
    <property type="component" value="Unassembled WGS sequence"/>
</dbReference>
<dbReference type="RefSeq" id="WP_058491582.1">
    <property type="nucleotide sequence ID" value="NZ_LOCK01000039.1"/>
</dbReference>
<keyword evidence="1" id="KW-1133">Transmembrane helix</keyword>
<evidence type="ECO:0000313" key="3">
    <source>
        <dbReference type="Proteomes" id="UP000054623"/>
    </source>
</evidence>
<feature type="transmembrane region" description="Helical" evidence="1">
    <location>
        <begin position="90"/>
        <end position="111"/>
    </location>
</feature>
<dbReference type="OrthoDB" id="4424890at2"/>
<dbReference type="InterPro" id="IPR038728">
    <property type="entry name" value="YkvI-like"/>
</dbReference>
<comment type="caution">
    <text evidence="2">The sequence shown here is derived from an EMBL/GenBank/DDBJ whole genome shotgun (WGS) entry which is preliminary data.</text>
</comment>
<name>A0A0W1JFK1_DESHA</name>
<proteinExistence type="predicted"/>
<feature type="transmembrane region" description="Helical" evidence="1">
    <location>
        <begin position="154"/>
        <end position="174"/>
    </location>
</feature>